<accession>A0A1Q2CSE6</accession>
<feature type="domain" description="Methyltransferase type 11" evidence="1">
    <location>
        <begin position="31"/>
        <end position="109"/>
    </location>
</feature>
<name>A0A1Q2CSE6_9ACTN</name>
<dbReference type="AlphaFoldDB" id="A0A1Q2CSE6"/>
<dbReference type="Proteomes" id="UP000188145">
    <property type="component" value="Chromosome"/>
</dbReference>
<dbReference type="GO" id="GO:0008757">
    <property type="term" value="F:S-adenosylmethionine-dependent methyltransferase activity"/>
    <property type="evidence" value="ECO:0007669"/>
    <property type="project" value="InterPro"/>
</dbReference>
<dbReference type="InterPro" id="IPR029063">
    <property type="entry name" value="SAM-dependent_MTases_sf"/>
</dbReference>
<evidence type="ECO:0000313" key="3">
    <source>
        <dbReference type="Proteomes" id="UP000188145"/>
    </source>
</evidence>
<dbReference type="RefSeq" id="WP_077687413.1">
    <property type="nucleotide sequence ID" value="NZ_CP019606.1"/>
</dbReference>
<dbReference type="SUPFAM" id="SSF53335">
    <property type="entry name" value="S-adenosyl-L-methionine-dependent methyltransferases"/>
    <property type="match status" value="1"/>
</dbReference>
<dbReference type="KEGG" id="tes:BW730_17725"/>
<dbReference type="InterPro" id="IPR013216">
    <property type="entry name" value="Methyltransf_11"/>
</dbReference>
<protein>
    <recommendedName>
        <fullName evidence="1">Methyltransferase type 11 domain-containing protein</fullName>
    </recommendedName>
</protein>
<reference evidence="3" key="1">
    <citation type="submission" date="2017-02" db="EMBL/GenBank/DDBJ databases">
        <title>Tessaracoccus aquaemaris sp. nov., isolated from the intestine of a Korean rockfish, Sebastes schlegelii, in a marine aquaculture pond.</title>
        <authorList>
            <person name="Tak E.J."/>
            <person name="Bae J.-W."/>
        </authorList>
    </citation>
    <scope>NUCLEOTIDE SEQUENCE [LARGE SCALE GENOMIC DNA]</scope>
    <source>
        <strain evidence="3">NSG39</strain>
    </source>
</reference>
<keyword evidence="3" id="KW-1185">Reference proteome</keyword>
<dbReference type="Pfam" id="PF08241">
    <property type="entry name" value="Methyltransf_11"/>
    <property type="match status" value="1"/>
</dbReference>
<organism evidence="2 3">
    <name type="scientific">Tessaracoccus aquimaris</name>
    <dbReference type="NCBI Taxonomy" id="1332264"/>
    <lineage>
        <taxon>Bacteria</taxon>
        <taxon>Bacillati</taxon>
        <taxon>Actinomycetota</taxon>
        <taxon>Actinomycetes</taxon>
        <taxon>Propionibacteriales</taxon>
        <taxon>Propionibacteriaceae</taxon>
        <taxon>Tessaracoccus</taxon>
    </lineage>
</organism>
<evidence type="ECO:0000259" key="1">
    <source>
        <dbReference type="Pfam" id="PF08241"/>
    </source>
</evidence>
<gene>
    <name evidence="2" type="ORF">BW730_17725</name>
</gene>
<dbReference type="STRING" id="1332264.BW730_17725"/>
<evidence type="ECO:0000313" key="2">
    <source>
        <dbReference type="EMBL" id="AQP49058.1"/>
    </source>
</evidence>
<dbReference type="EMBL" id="CP019606">
    <property type="protein sequence ID" value="AQP49058.1"/>
    <property type="molecule type" value="Genomic_DNA"/>
</dbReference>
<proteinExistence type="predicted"/>
<sequence length="250" mass="27854">MSRTAIPTEAVDWLSVWRGVRGLVLAGDVSWPKRLDRAGHAVFALSDDPRVVGSLNAMPRITALLARPEAIPTDPFQFEVVFTHQRLHRLDLAEALPQIARVLRPGGCLSASYLIRDDSVPWVRRLAALLRRFDPMAMKGNYGHESLARLRESKYFPEVEERAFRVWQDVSHADLLNLVRAQPLASNLAPDQLAGLLSQVSELFDGAVRPGESLRLPFQMVCCRAWVNHEELTGPVVLPESALAIPCDPN</sequence>
<dbReference type="Gene3D" id="3.40.50.150">
    <property type="entry name" value="Vaccinia Virus protein VP39"/>
    <property type="match status" value="1"/>
</dbReference>
<dbReference type="OrthoDB" id="9797252at2"/>